<keyword evidence="1" id="KW-0812">Transmembrane</keyword>
<sequence>MVETTAASPPPARPRPRPALEWPHSYAIALWLFRLFAIFLGIWSGQSLAQLSPELSLVLRAVPATAQTAAGAIAYLEGTPLLDRSRRPSDNLRILEHLESFFPGRPLLYAHLTLEHTVGSGEDAETVIDDAFTFFQPFTITQDAQSWFIAAPPQEWQSLRFATQDITPFLKEASPNSTDLTLSAMAPDLVTVLGHVARASDGRPTLVGRYPPDPQPTGPTLIGDLPFARLRQGLVLAALAHGAVLVLFLWLLFFAPARLLTSSNALAPLRQRFEQQPDRYFVFEQTGGPEIRLIWAGILLALVGLFLLAVRPFHQAFTNELAMAGFTLLWFQFLRWAHGIEYFYVADRDEGQLLEITRQGARIDRQAVARLADLRLEVREQTDADGDSFYDLIAHRADQPNRPLVLSDHGTRETLYTNLQAWKRFVEPSSTPAATRQDAP</sequence>
<proteinExistence type="predicted"/>
<keyword evidence="1" id="KW-1133">Transmembrane helix</keyword>
<organism evidence="2 3">
    <name type="scientific">Candidatus Ozemobacter sibiricus</name>
    <dbReference type="NCBI Taxonomy" id="2268124"/>
    <lineage>
        <taxon>Bacteria</taxon>
        <taxon>Candidatus Ozemobacteria</taxon>
        <taxon>Candidatus Ozemobacterales</taxon>
        <taxon>Candidatus Ozemobacteraceae</taxon>
        <taxon>Candidatus Ozemobacter</taxon>
    </lineage>
</organism>
<feature type="transmembrane region" description="Helical" evidence="1">
    <location>
        <begin position="234"/>
        <end position="255"/>
    </location>
</feature>
<dbReference type="AlphaFoldDB" id="A0A367ZN52"/>
<evidence type="ECO:0000313" key="2">
    <source>
        <dbReference type="EMBL" id="RCK78771.1"/>
    </source>
</evidence>
<gene>
    <name evidence="2" type="ORF">OZSIB_1124</name>
</gene>
<comment type="caution">
    <text evidence="2">The sequence shown here is derived from an EMBL/GenBank/DDBJ whole genome shotgun (WGS) entry which is preliminary data.</text>
</comment>
<evidence type="ECO:0000313" key="3">
    <source>
        <dbReference type="Proteomes" id="UP000252355"/>
    </source>
</evidence>
<keyword evidence="1" id="KW-0472">Membrane</keyword>
<accession>A0A367ZN52</accession>
<dbReference type="EMBL" id="QOQW01000019">
    <property type="protein sequence ID" value="RCK78771.1"/>
    <property type="molecule type" value="Genomic_DNA"/>
</dbReference>
<reference evidence="2 3" key="1">
    <citation type="submission" date="2018-05" db="EMBL/GenBank/DDBJ databases">
        <title>A metagenomic window into the 2 km-deep terrestrial subsurface aquifer revealed taxonomically and functionally diverse microbial community comprising novel uncultured bacterial lineages.</title>
        <authorList>
            <person name="Kadnikov V.V."/>
            <person name="Mardanov A.V."/>
            <person name="Beletsky A.V."/>
            <person name="Banks D."/>
            <person name="Pimenov N.V."/>
            <person name="Frank Y.A."/>
            <person name="Karnachuk O.V."/>
            <person name="Ravin N.V."/>
        </authorList>
    </citation>
    <scope>NUCLEOTIDE SEQUENCE [LARGE SCALE GENOMIC DNA]</scope>
    <source>
        <strain evidence="2">BY5</strain>
    </source>
</reference>
<name>A0A367ZN52_9BACT</name>
<protein>
    <submittedName>
        <fullName evidence="2">Uncharacterized protein</fullName>
    </submittedName>
</protein>
<evidence type="ECO:0000256" key="1">
    <source>
        <dbReference type="SAM" id="Phobius"/>
    </source>
</evidence>
<feature type="transmembrane region" description="Helical" evidence="1">
    <location>
        <begin position="293"/>
        <end position="310"/>
    </location>
</feature>
<feature type="transmembrane region" description="Helical" evidence="1">
    <location>
        <begin position="24"/>
        <end position="43"/>
    </location>
</feature>
<dbReference type="Proteomes" id="UP000252355">
    <property type="component" value="Unassembled WGS sequence"/>
</dbReference>